<keyword evidence="2" id="KW-0805">Transcription regulation</keyword>
<sequence length="284" mass="30669">MEKLDTDLLRTFLAIADAGSFLGGAARIFRSQSAASMQIKKLEDVLGAPVFIRHGRGVKLAPLGEKLEPVARRTIVLLDDALDQIRGDGLAGSLRVGIPDDQSRTVLARIIGDFAGAHPSVELSVHCALSSGFSKALKTGELDLAVHEVESLEAGMIPLRREKLVWTASRAHHLIDRDPLPVAVFDRACWWRDMSLRLLQAAGRQYRIVYSSESTTGIVAAIEAGIAVGLLGESSLNDRLKPLSSNHGLPIPPASHLVIEFSPSQESDIRRAMTDTIRQAFGSA</sequence>
<dbReference type="Proteomes" id="UP001151234">
    <property type="component" value="Unassembled WGS sequence"/>
</dbReference>
<evidence type="ECO:0000256" key="2">
    <source>
        <dbReference type="ARBA" id="ARBA00023015"/>
    </source>
</evidence>
<evidence type="ECO:0000256" key="1">
    <source>
        <dbReference type="ARBA" id="ARBA00009437"/>
    </source>
</evidence>
<keyword evidence="7" id="KW-1185">Reference proteome</keyword>
<dbReference type="Gene3D" id="3.40.190.10">
    <property type="entry name" value="Periplasmic binding protein-like II"/>
    <property type="match status" value="2"/>
</dbReference>
<dbReference type="InterPro" id="IPR036388">
    <property type="entry name" value="WH-like_DNA-bd_sf"/>
</dbReference>
<dbReference type="GO" id="GO:0003700">
    <property type="term" value="F:DNA-binding transcription factor activity"/>
    <property type="evidence" value="ECO:0007669"/>
    <property type="project" value="InterPro"/>
</dbReference>
<feature type="domain" description="HTH lysR-type" evidence="5">
    <location>
        <begin position="4"/>
        <end position="61"/>
    </location>
</feature>
<accession>A0A9X3UP83</accession>
<dbReference type="PROSITE" id="PS50931">
    <property type="entry name" value="HTH_LYSR"/>
    <property type="match status" value="1"/>
</dbReference>
<dbReference type="PANTHER" id="PTHR30579">
    <property type="entry name" value="TRANSCRIPTIONAL REGULATOR"/>
    <property type="match status" value="1"/>
</dbReference>
<dbReference type="SUPFAM" id="SSF53850">
    <property type="entry name" value="Periplasmic binding protein-like II"/>
    <property type="match status" value="1"/>
</dbReference>
<gene>
    <name evidence="6" type="ORF">OQ273_19045</name>
</gene>
<comment type="caution">
    <text evidence="6">The sequence shown here is derived from an EMBL/GenBank/DDBJ whole genome shotgun (WGS) entry which is preliminary data.</text>
</comment>
<name>A0A9X3UP83_9HYPH</name>
<dbReference type="GO" id="GO:0003677">
    <property type="term" value="F:DNA binding"/>
    <property type="evidence" value="ECO:0007669"/>
    <property type="project" value="UniProtKB-KW"/>
</dbReference>
<evidence type="ECO:0000259" key="5">
    <source>
        <dbReference type="PROSITE" id="PS50931"/>
    </source>
</evidence>
<keyword evidence="4" id="KW-0804">Transcription</keyword>
<evidence type="ECO:0000313" key="7">
    <source>
        <dbReference type="Proteomes" id="UP001151234"/>
    </source>
</evidence>
<evidence type="ECO:0000256" key="3">
    <source>
        <dbReference type="ARBA" id="ARBA00023125"/>
    </source>
</evidence>
<evidence type="ECO:0000256" key="4">
    <source>
        <dbReference type="ARBA" id="ARBA00023163"/>
    </source>
</evidence>
<dbReference type="InterPro" id="IPR005119">
    <property type="entry name" value="LysR_subst-bd"/>
</dbReference>
<dbReference type="AlphaFoldDB" id="A0A9X3UP83"/>
<dbReference type="Pfam" id="PF00126">
    <property type="entry name" value="HTH_1"/>
    <property type="match status" value="1"/>
</dbReference>
<dbReference type="EMBL" id="JAPJZI010000001">
    <property type="protein sequence ID" value="MDA5400679.1"/>
    <property type="molecule type" value="Genomic_DNA"/>
</dbReference>
<comment type="similarity">
    <text evidence="1">Belongs to the LysR transcriptional regulatory family.</text>
</comment>
<evidence type="ECO:0000313" key="6">
    <source>
        <dbReference type="EMBL" id="MDA5400679.1"/>
    </source>
</evidence>
<dbReference type="PANTHER" id="PTHR30579:SF7">
    <property type="entry name" value="HTH-TYPE TRANSCRIPTIONAL REGULATOR LRHA-RELATED"/>
    <property type="match status" value="1"/>
</dbReference>
<dbReference type="InterPro" id="IPR050176">
    <property type="entry name" value="LTTR"/>
</dbReference>
<organism evidence="6 7">
    <name type="scientific">Hoeflea prorocentri</name>
    <dbReference type="NCBI Taxonomy" id="1922333"/>
    <lineage>
        <taxon>Bacteria</taxon>
        <taxon>Pseudomonadati</taxon>
        <taxon>Pseudomonadota</taxon>
        <taxon>Alphaproteobacteria</taxon>
        <taxon>Hyphomicrobiales</taxon>
        <taxon>Rhizobiaceae</taxon>
        <taxon>Hoeflea</taxon>
    </lineage>
</organism>
<dbReference type="RefSeq" id="WP_267992426.1">
    <property type="nucleotide sequence ID" value="NZ_JAPJZI010000001.1"/>
</dbReference>
<proteinExistence type="inferred from homology"/>
<protein>
    <submittedName>
        <fullName evidence="6">LysR substrate-binding domain-containing protein</fullName>
    </submittedName>
</protein>
<dbReference type="InterPro" id="IPR036390">
    <property type="entry name" value="WH_DNA-bd_sf"/>
</dbReference>
<reference evidence="6" key="1">
    <citation type="submission" date="2022-11" db="EMBL/GenBank/DDBJ databases">
        <title>Draft genome sequence of Hoeflea poritis E7-10 and Hoeflea prorocentri PM5-8, separated from scleractinian coral Porites lutea and marine dinoflagellate.</title>
        <authorList>
            <person name="Zhang G."/>
            <person name="Wei Q."/>
            <person name="Cai L."/>
        </authorList>
    </citation>
    <scope>NUCLEOTIDE SEQUENCE</scope>
    <source>
        <strain evidence="6">PM5-8</strain>
    </source>
</reference>
<keyword evidence="3" id="KW-0238">DNA-binding</keyword>
<dbReference type="Pfam" id="PF03466">
    <property type="entry name" value="LysR_substrate"/>
    <property type="match status" value="1"/>
</dbReference>
<dbReference type="SUPFAM" id="SSF46785">
    <property type="entry name" value="Winged helix' DNA-binding domain"/>
    <property type="match status" value="1"/>
</dbReference>
<dbReference type="Gene3D" id="1.10.10.10">
    <property type="entry name" value="Winged helix-like DNA-binding domain superfamily/Winged helix DNA-binding domain"/>
    <property type="match status" value="1"/>
</dbReference>
<dbReference type="InterPro" id="IPR000847">
    <property type="entry name" value="LysR_HTH_N"/>
</dbReference>